<sequence>MNIFKGTIYTEISLKITSNPYIDPERIARNAYDNSIGSNPPNGDNILKYVLDINRYYMELALDNVKLSAENIVASQILKLQNLISNCIDTFIDVVNNHECLNVQQVYQSIIQALQNVIPDFKAENLVGISAEILEPEQFRYRFLGIRDQRDDPIQRVENHQNKLDKKARRACRALISQRLGCQACCPGCGTKCDNPCKNKSRKI</sequence>
<evidence type="ECO:0000313" key="2">
    <source>
        <dbReference type="EMBL" id="CAF1402412.1"/>
    </source>
</evidence>
<name>A0A816QF05_9BILA</name>
<protein>
    <submittedName>
        <fullName evidence="3">Uncharacterized protein</fullName>
    </submittedName>
</protein>
<accession>A0A816QF05</accession>
<dbReference type="EMBL" id="CAJOBJ010327574">
    <property type="protein sequence ID" value="CAF5177595.1"/>
    <property type="molecule type" value="Genomic_DNA"/>
</dbReference>
<evidence type="ECO:0000313" key="6">
    <source>
        <dbReference type="EMBL" id="CAF5177595.1"/>
    </source>
</evidence>
<dbReference type="Proteomes" id="UP000663855">
    <property type="component" value="Unassembled WGS sequence"/>
</dbReference>
<dbReference type="EMBL" id="CAJOBH010228834">
    <property type="protein sequence ID" value="CAF5063133.1"/>
    <property type="molecule type" value="Genomic_DNA"/>
</dbReference>
<evidence type="ECO:0000313" key="5">
    <source>
        <dbReference type="EMBL" id="CAF5123476.1"/>
    </source>
</evidence>
<dbReference type="AlphaFoldDB" id="A0A816QF05"/>
<dbReference type="EMBL" id="CAJOBI010262043">
    <property type="protein sequence ID" value="CAF5123476.1"/>
    <property type="molecule type" value="Genomic_DNA"/>
</dbReference>
<comment type="caution">
    <text evidence="3">The sequence shown here is derived from an EMBL/GenBank/DDBJ whole genome shotgun (WGS) entry which is preliminary data.</text>
</comment>
<proteinExistence type="predicted"/>
<dbReference type="Proteomes" id="UP000676336">
    <property type="component" value="Unassembled WGS sequence"/>
</dbReference>
<organism evidence="3 7">
    <name type="scientific">Rotaria magnacalcarata</name>
    <dbReference type="NCBI Taxonomy" id="392030"/>
    <lineage>
        <taxon>Eukaryota</taxon>
        <taxon>Metazoa</taxon>
        <taxon>Spiralia</taxon>
        <taxon>Gnathifera</taxon>
        <taxon>Rotifera</taxon>
        <taxon>Eurotatoria</taxon>
        <taxon>Bdelloidea</taxon>
        <taxon>Philodinida</taxon>
        <taxon>Philodinidae</taxon>
        <taxon>Rotaria</taxon>
    </lineage>
</organism>
<dbReference type="Proteomes" id="UP000681967">
    <property type="component" value="Unassembled WGS sequence"/>
</dbReference>
<reference evidence="3" key="1">
    <citation type="submission" date="2021-02" db="EMBL/GenBank/DDBJ databases">
        <authorList>
            <person name="Nowell W R."/>
        </authorList>
    </citation>
    <scope>NUCLEOTIDE SEQUENCE</scope>
</reference>
<evidence type="ECO:0000313" key="1">
    <source>
        <dbReference type="EMBL" id="CAF1179367.1"/>
    </source>
</evidence>
<dbReference type="EMBL" id="CAJNOV010004542">
    <property type="protein sequence ID" value="CAF1179367.1"/>
    <property type="molecule type" value="Genomic_DNA"/>
</dbReference>
<dbReference type="Proteomes" id="UP000663834">
    <property type="component" value="Unassembled WGS sequence"/>
</dbReference>
<evidence type="ECO:0000313" key="4">
    <source>
        <dbReference type="EMBL" id="CAF5063133.1"/>
    </source>
</evidence>
<dbReference type="EMBL" id="CAJNRE010006865">
    <property type="protein sequence ID" value="CAF2059634.1"/>
    <property type="molecule type" value="Genomic_DNA"/>
</dbReference>
<evidence type="ECO:0000313" key="3">
    <source>
        <dbReference type="EMBL" id="CAF2059634.1"/>
    </source>
</evidence>
<evidence type="ECO:0000313" key="7">
    <source>
        <dbReference type="Proteomes" id="UP000663824"/>
    </source>
</evidence>
<gene>
    <name evidence="4" type="ORF">BYL167_LOCUS59551</name>
    <name evidence="1" type="ORF">CJN711_LOCUS10933</name>
    <name evidence="6" type="ORF">GIL414_LOCUS68219</name>
    <name evidence="2" type="ORF">KQP761_LOCUS9771</name>
    <name evidence="3" type="ORF">MBJ925_LOCUS14670</name>
    <name evidence="5" type="ORF">SMN809_LOCUS62636</name>
</gene>
<dbReference type="Proteomes" id="UP000681720">
    <property type="component" value="Unassembled WGS sequence"/>
</dbReference>
<dbReference type="OrthoDB" id="10039443at2759"/>
<dbReference type="EMBL" id="CAJNOW010004011">
    <property type="protein sequence ID" value="CAF1402412.1"/>
    <property type="molecule type" value="Genomic_DNA"/>
</dbReference>
<dbReference type="Proteomes" id="UP000663824">
    <property type="component" value="Unassembled WGS sequence"/>
</dbReference>